<dbReference type="Pfam" id="PF23649">
    <property type="entry name" value="FKBP15"/>
    <property type="match status" value="1"/>
</dbReference>
<dbReference type="Pfam" id="PF04218">
    <property type="entry name" value="CENP-B_N"/>
    <property type="match status" value="1"/>
</dbReference>
<organism evidence="6 7">
    <name type="scientific">Brachionus calyciflorus</name>
    <dbReference type="NCBI Taxonomy" id="104777"/>
    <lineage>
        <taxon>Eukaryota</taxon>
        <taxon>Metazoa</taxon>
        <taxon>Spiralia</taxon>
        <taxon>Gnathifera</taxon>
        <taxon>Rotifera</taxon>
        <taxon>Eurotatoria</taxon>
        <taxon>Monogononta</taxon>
        <taxon>Pseudotrocha</taxon>
        <taxon>Ploima</taxon>
        <taxon>Brachionidae</taxon>
        <taxon>Brachionus</taxon>
    </lineage>
</organism>
<accession>A0A813MU85</accession>
<feature type="compositionally biased region" description="Basic and acidic residues" evidence="4">
    <location>
        <begin position="898"/>
        <end position="912"/>
    </location>
</feature>
<keyword evidence="2" id="KW-0539">Nucleus</keyword>
<dbReference type="OrthoDB" id="77911at2759"/>
<comment type="caution">
    <text evidence="6">The sequence shown here is derived from an EMBL/GenBank/DDBJ whole genome shotgun (WGS) entry which is preliminary data.</text>
</comment>
<dbReference type="SMART" id="SM00674">
    <property type="entry name" value="CENPB"/>
    <property type="match status" value="1"/>
</dbReference>
<dbReference type="PROSITE" id="PS51253">
    <property type="entry name" value="HTH_CENPB"/>
    <property type="match status" value="1"/>
</dbReference>
<keyword evidence="7" id="KW-1185">Reference proteome</keyword>
<dbReference type="PANTHER" id="PTHR44927">
    <property type="entry name" value="FK506-BINDING PROTEIN 15"/>
    <property type="match status" value="1"/>
</dbReference>
<dbReference type="Pfam" id="PF03221">
    <property type="entry name" value="HTH_Tnp_Tc5"/>
    <property type="match status" value="1"/>
</dbReference>
<evidence type="ECO:0000256" key="2">
    <source>
        <dbReference type="ARBA" id="ARBA00023242"/>
    </source>
</evidence>
<dbReference type="Proteomes" id="UP000663879">
    <property type="component" value="Unassembled WGS sequence"/>
</dbReference>
<reference evidence="6" key="1">
    <citation type="submission" date="2021-02" db="EMBL/GenBank/DDBJ databases">
        <authorList>
            <person name="Nowell W R."/>
        </authorList>
    </citation>
    <scope>NUCLEOTIDE SEQUENCE</scope>
    <source>
        <strain evidence="6">Ploen Becks lab</strain>
    </source>
</reference>
<feature type="compositionally biased region" description="Acidic residues" evidence="4">
    <location>
        <begin position="922"/>
        <end position="932"/>
    </location>
</feature>
<evidence type="ECO:0000256" key="1">
    <source>
        <dbReference type="ARBA" id="ARBA00023125"/>
    </source>
</evidence>
<gene>
    <name evidence="6" type="ORF">OXX778_LOCUS2782</name>
</gene>
<evidence type="ECO:0000256" key="4">
    <source>
        <dbReference type="SAM" id="MobiDB-lite"/>
    </source>
</evidence>
<feature type="domain" description="HTH CENPB-type" evidence="5">
    <location>
        <begin position="62"/>
        <end position="139"/>
    </location>
</feature>
<feature type="coiled-coil region" evidence="3">
    <location>
        <begin position="359"/>
        <end position="660"/>
    </location>
</feature>
<feature type="region of interest" description="Disordered" evidence="4">
    <location>
        <begin position="861"/>
        <end position="1007"/>
    </location>
</feature>
<feature type="compositionally biased region" description="Polar residues" evidence="4">
    <location>
        <begin position="969"/>
        <end position="981"/>
    </location>
</feature>
<sequence length="1007" mass="118023">MNTSKKRQKILNDTKVEIIKLKEETNKTDTEIAQLFGVDRSTVTKIIKKKEVYLNLENSDKKKSRVQKAPFHLVEEALFQWYCAAQTSSIQINHSVIKEKALFFFNKLKEDHPDMKSTFEASDGWISNFMTRYELNTKNSSSLNVNNDKNIKYEEDDDMEKNESYDAQSYDYNYNESDSENYNLDNTGAAETMLQNDLNSTLQQNYIQQQQQAQKIIQDAQTSKQALLLQNTLQQQIFQNQLAQAQTQQNQLALFKTPLNNSQLFNLIDTNALNQPIIQQQQQPIQQQQHQQNNQELSSNLVTKLELITEKLDQIKQITHLNNQNMPNMETQVLLQNIQRIVKENEQYKKDLYDKSAKIEEQNTKITELLLKAQNYVEQSHQFLELKNNSFQTSSEKTQSKILELEQDKMKLTSELTQVTSQISELNLEINRIKKEDLELRQQLNDVSKNTDQYKQNSERLLVENADLQTKLDTVLAELKKERQLRKTYETKNQLNEEEINELKSSLVNSQKMLEERKRKFESDRLLFDQELDELKKSNLAEVNALKEKLLKAKNNLSESQSEQIKQIENDLNHEWQIKLEKLLQQNESKHERKISELNEENSNLKRQLSEMSENLKNVRMVNSRSENETDKLKTELDDLKVYKEKYDRLQSQALVMKERYENRIKELLDAEPDTEIVAEEVKKLMNAMYKKIKSQIRPDQFYSGNGILIAMLKIIKMVTLQVLNSKNEELEEENIDYFSQHIYEPQVVTKPDTEAQTIKLEPVRQETTVIPETPKKEINIENKSEENSEDDDIQLISEEEEKNDFYNINNQNLVETQNENVILDEKIEAINKNDSSDENIEVIPDNEDKLVVEETQQMEVDKIGENDNVPEQHEENETVADEKIEEETKEEESIYDTDIKYDEKLETKELASKPMSKGLFDDEDDDDDEELFSLNLKPKQESKLFETESETPKAEETKKEEKNMNETPGNNSNSTTNQPGNFKFSPPPLFDDEEDENSDKDIDWFK</sequence>
<evidence type="ECO:0000256" key="3">
    <source>
        <dbReference type="SAM" id="Coils"/>
    </source>
</evidence>
<dbReference type="Gene3D" id="1.10.10.60">
    <property type="entry name" value="Homeodomain-like"/>
    <property type="match status" value="2"/>
</dbReference>
<keyword evidence="1" id="KW-0238">DNA-binding</keyword>
<feature type="compositionally biased region" description="Basic and acidic residues" evidence="4">
    <location>
        <begin position="939"/>
        <end position="965"/>
    </location>
</feature>
<feature type="compositionally biased region" description="Basic and acidic residues" evidence="4">
    <location>
        <begin position="861"/>
        <end position="883"/>
    </location>
</feature>
<feature type="coiled-coil region" evidence="3">
    <location>
        <begin position="797"/>
        <end position="834"/>
    </location>
</feature>
<feature type="compositionally biased region" description="Acidic residues" evidence="4">
    <location>
        <begin position="884"/>
        <end position="896"/>
    </location>
</feature>
<dbReference type="PANTHER" id="PTHR44927:SF1">
    <property type="entry name" value="FK506-BINDING PROTEIN 15"/>
    <property type="match status" value="1"/>
</dbReference>
<evidence type="ECO:0000313" key="6">
    <source>
        <dbReference type="EMBL" id="CAF0730058.1"/>
    </source>
</evidence>
<keyword evidence="3" id="KW-0175">Coiled coil</keyword>
<dbReference type="AlphaFoldDB" id="A0A813MU85"/>
<protein>
    <recommendedName>
        <fullName evidence="5">HTH CENPB-type domain-containing protein</fullName>
    </recommendedName>
</protein>
<dbReference type="SUPFAM" id="SSF46689">
    <property type="entry name" value="Homeodomain-like"/>
    <property type="match status" value="2"/>
</dbReference>
<dbReference type="InterPro" id="IPR056598">
    <property type="entry name" value="FKBP-15_dom"/>
</dbReference>
<evidence type="ECO:0000259" key="5">
    <source>
        <dbReference type="PROSITE" id="PS51253"/>
    </source>
</evidence>
<dbReference type="EMBL" id="CAJNOC010000227">
    <property type="protein sequence ID" value="CAF0730058.1"/>
    <property type="molecule type" value="Genomic_DNA"/>
</dbReference>
<proteinExistence type="predicted"/>
<dbReference type="InterPro" id="IPR006600">
    <property type="entry name" value="HTH_CenpB_DNA-bd_dom"/>
</dbReference>
<dbReference type="GO" id="GO:0003677">
    <property type="term" value="F:DNA binding"/>
    <property type="evidence" value="ECO:0007669"/>
    <property type="project" value="UniProtKB-KW"/>
</dbReference>
<name>A0A813MU85_9BILA</name>
<dbReference type="InterPro" id="IPR009057">
    <property type="entry name" value="Homeodomain-like_sf"/>
</dbReference>
<dbReference type="InterPro" id="IPR007889">
    <property type="entry name" value="HTH_Psq"/>
</dbReference>
<evidence type="ECO:0000313" key="7">
    <source>
        <dbReference type="Proteomes" id="UP000663879"/>
    </source>
</evidence>